<evidence type="ECO:0000256" key="3">
    <source>
        <dbReference type="ARBA" id="ARBA00022705"/>
    </source>
</evidence>
<keyword evidence="4 10" id="KW-0227">DNA damage</keyword>
<dbReference type="InterPro" id="IPR013719">
    <property type="entry name" value="RTT106/SPT16-like_middle_dom"/>
</dbReference>
<name>A0A7S1PY18_ALECA</name>
<evidence type="ECO:0000256" key="5">
    <source>
        <dbReference type="ARBA" id="ARBA00023015"/>
    </source>
</evidence>
<reference evidence="14" key="1">
    <citation type="submission" date="2021-01" db="EMBL/GenBank/DDBJ databases">
        <authorList>
            <person name="Corre E."/>
            <person name="Pelletier E."/>
            <person name="Niang G."/>
            <person name="Scheremetjew M."/>
            <person name="Finn R."/>
            <person name="Kale V."/>
            <person name="Holt S."/>
            <person name="Cochrane G."/>
            <person name="Meng A."/>
            <person name="Brown T."/>
            <person name="Cohen L."/>
        </authorList>
    </citation>
    <scope>NUCLEOTIDE SEQUENCE</scope>
    <source>
        <strain evidence="14">OF101</strain>
    </source>
</reference>
<dbReference type="SMART" id="SM01287">
    <property type="entry name" value="Rtt106"/>
    <property type="match status" value="1"/>
</dbReference>
<dbReference type="InterPro" id="IPR048969">
    <property type="entry name" value="FACT_SPT16_C"/>
</dbReference>
<comment type="subcellular location">
    <subcellularLocation>
        <location evidence="10">Nucleus</location>
    </subcellularLocation>
    <subcellularLocation>
        <location evidence="10">Chromosome</location>
    </subcellularLocation>
</comment>
<dbReference type="InterPro" id="IPR056595">
    <property type="entry name" value="Fact-SPT16_PH"/>
</dbReference>
<organism evidence="14">
    <name type="scientific">Alexandrium catenella</name>
    <name type="common">Red tide dinoflagellate</name>
    <name type="synonym">Gonyaulax catenella</name>
    <dbReference type="NCBI Taxonomy" id="2925"/>
    <lineage>
        <taxon>Eukaryota</taxon>
        <taxon>Sar</taxon>
        <taxon>Alveolata</taxon>
        <taxon>Dinophyceae</taxon>
        <taxon>Gonyaulacales</taxon>
        <taxon>Pyrocystaceae</taxon>
        <taxon>Alexandrium</taxon>
    </lineage>
</organism>
<keyword evidence="5 10" id="KW-0805">Transcription regulation</keyword>
<dbReference type="InterPro" id="IPR013953">
    <property type="entry name" value="FACT_SPT16_M"/>
</dbReference>
<dbReference type="PANTHER" id="PTHR13980">
    <property type="entry name" value="CDC68 RELATED"/>
    <property type="match status" value="1"/>
</dbReference>
<dbReference type="AlphaFoldDB" id="A0A7S1PY18"/>
<dbReference type="Gene3D" id="2.30.29.30">
    <property type="entry name" value="Pleckstrin-homology domain (PH domain)/Phosphotyrosine-binding domain (PTB)"/>
    <property type="match status" value="1"/>
</dbReference>
<dbReference type="Pfam" id="PF21091">
    <property type="entry name" value="SPT16_C"/>
    <property type="match status" value="1"/>
</dbReference>
<accession>A0A7S1PY18</accession>
<dbReference type="InterPro" id="IPR040258">
    <property type="entry name" value="Spt16"/>
</dbReference>
<dbReference type="EMBL" id="HBGE01018641">
    <property type="protein sequence ID" value="CAD9108562.1"/>
    <property type="molecule type" value="Transcribed_RNA"/>
</dbReference>
<evidence type="ECO:0000259" key="12">
    <source>
        <dbReference type="SMART" id="SM01286"/>
    </source>
</evidence>
<dbReference type="Gene3D" id="2.30.29.210">
    <property type="entry name" value="FACT complex subunit Spt16p/Cdc68p"/>
    <property type="match status" value="1"/>
</dbReference>
<comment type="function">
    <text evidence="10">Component of the FACT complex, a general chromatin factor that acts to reorganize nucleosomes. The FACT complex is involved in multiple processes that require DNA as a template such as mRNA elongation, DNA replication and DNA repair. During transcription elongation the FACT complex acts as a histone chaperone that both destabilizes and restores nucleosomal structure. It facilitates the passage of RNA polymerase II and transcription by promoting the dissociation of one histone H2A-H2B dimer from the nucleosome, then subsequently promotes the reestablishment of the nucleosome following the passage of RNA polymerase II.</text>
</comment>
<dbReference type="GO" id="GO:0035101">
    <property type="term" value="C:FACT complex"/>
    <property type="evidence" value="ECO:0007669"/>
    <property type="project" value="UniProtKB-UniRule"/>
</dbReference>
<keyword evidence="9 10" id="KW-0539">Nucleus</keyword>
<dbReference type="Gene3D" id="2.30.29.150">
    <property type="match status" value="1"/>
</dbReference>
<proteinExistence type="inferred from homology"/>
<keyword evidence="6" id="KW-0175">Coiled coil</keyword>
<dbReference type="FunFam" id="2.30.29.30:FF:000017">
    <property type="entry name" value="FACT complex subunit SPT16"/>
    <property type="match status" value="1"/>
</dbReference>
<dbReference type="Pfam" id="PF08512">
    <property type="entry name" value="Rttp106-like_middle"/>
    <property type="match status" value="1"/>
</dbReference>
<dbReference type="GO" id="GO:0006281">
    <property type="term" value="P:DNA repair"/>
    <property type="evidence" value="ECO:0007669"/>
    <property type="project" value="UniProtKB-UniRule"/>
</dbReference>
<protein>
    <recommendedName>
        <fullName evidence="10">FACT complex subunit</fullName>
    </recommendedName>
</protein>
<feature type="domain" description="FACT complex subunit SPT16 middle" evidence="12">
    <location>
        <begin position="3"/>
        <end position="120"/>
    </location>
</feature>
<evidence type="ECO:0000256" key="8">
    <source>
        <dbReference type="ARBA" id="ARBA00023204"/>
    </source>
</evidence>
<dbReference type="SMART" id="SM01286">
    <property type="entry name" value="SPT16"/>
    <property type="match status" value="1"/>
</dbReference>
<evidence type="ECO:0000256" key="2">
    <source>
        <dbReference type="ARBA" id="ARBA00022454"/>
    </source>
</evidence>
<dbReference type="Pfam" id="PF08644">
    <property type="entry name" value="SPT16"/>
    <property type="match status" value="1"/>
</dbReference>
<dbReference type="PANTHER" id="PTHR13980:SF15">
    <property type="entry name" value="FACT COMPLEX SUBUNIT SPT16"/>
    <property type="match status" value="1"/>
</dbReference>
<evidence type="ECO:0000256" key="6">
    <source>
        <dbReference type="ARBA" id="ARBA00023054"/>
    </source>
</evidence>
<evidence type="ECO:0000313" key="14">
    <source>
        <dbReference type="EMBL" id="CAD9108562.1"/>
    </source>
</evidence>
<evidence type="ECO:0000256" key="4">
    <source>
        <dbReference type="ARBA" id="ARBA00022763"/>
    </source>
</evidence>
<feature type="compositionally biased region" description="Acidic residues" evidence="11">
    <location>
        <begin position="386"/>
        <end position="426"/>
    </location>
</feature>
<feature type="region of interest" description="Disordered" evidence="11">
    <location>
        <begin position="362"/>
        <end position="457"/>
    </location>
</feature>
<evidence type="ECO:0000256" key="9">
    <source>
        <dbReference type="ARBA" id="ARBA00023242"/>
    </source>
</evidence>
<feature type="compositionally biased region" description="Basic and acidic residues" evidence="11">
    <location>
        <begin position="427"/>
        <end position="441"/>
    </location>
</feature>
<evidence type="ECO:0000256" key="1">
    <source>
        <dbReference type="ARBA" id="ARBA00010779"/>
    </source>
</evidence>
<evidence type="ECO:0000256" key="11">
    <source>
        <dbReference type="SAM" id="MobiDB-lite"/>
    </source>
</evidence>
<gene>
    <name evidence="14" type="ORF">ACAT0790_LOCUS11176</name>
</gene>
<keyword evidence="8 10" id="KW-0234">DNA repair</keyword>
<sequence length="457" mass="51941">MDRFEFLRVNFFTPGQGKPAEDFPQVNGRRIYLKELSFRSQTKDNFDAIVRGFKEVQKRAKQRELEGEVKRSSSAQEQVPLQLLRPRCPTLRDLCMRPTYGSNARRTVGNLEAHVNGFRFSMKGGAEKVDILYSQLSHVIYEPCEKGSLIVLIHFHLKDAFMLGKKKTQDVQFFTEVTAQTEDLSIRKAGNMHDPDEIFEEQREREMKERLNKLFLDFSKEVERISTFPHAFDMPFKPLSFSGVPSKAVVTLTPCKGALVALQEWPPFCLSLSEVDIVVFERAIMTLREFDIVFVKRDYEQLPVRITTIPTGNMDTIKRWLGDIQAVWYSCSMNMQWAMVLKEVNKDTGDFIENGGWDPWFVGNAASDSGEEDDDESDFDASGANDGDDSDAGDDSDDDFSAEPDEESSDPASEEESGMSWDELEKEAERADRKRDVDKGDGGGGGKQPPRKSARKR</sequence>
<dbReference type="GO" id="GO:0006368">
    <property type="term" value="P:transcription elongation by RNA polymerase II"/>
    <property type="evidence" value="ECO:0007669"/>
    <property type="project" value="TreeGrafter"/>
</dbReference>
<evidence type="ECO:0000259" key="13">
    <source>
        <dbReference type="SMART" id="SM01287"/>
    </source>
</evidence>
<comment type="subunit">
    <text evidence="10">Component of the FACT complex.</text>
</comment>
<keyword evidence="3 10" id="KW-0235">DNA replication</keyword>
<comment type="similarity">
    <text evidence="1 10">Belongs to the peptidase M24 family. SPT16 subfamily.</text>
</comment>
<dbReference type="GO" id="GO:0031491">
    <property type="term" value="F:nucleosome binding"/>
    <property type="evidence" value="ECO:0007669"/>
    <property type="project" value="TreeGrafter"/>
</dbReference>
<feature type="compositionally biased region" description="Acidic residues" evidence="11">
    <location>
        <begin position="369"/>
        <end position="379"/>
    </location>
</feature>
<evidence type="ECO:0000256" key="7">
    <source>
        <dbReference type="ARBA" id="ARBA00023163"/>
    </source>
</evidence>
<feature type="domain" description="Histone chaperone RTT106/FACT complex subunit SPT16-like middle" evidence="13">
    <location>
        <begin position="241"/>
        <end position="331"/>
    </location>
</feature>
<dbReference type="Pfam" id="PF24824">
    <property type="entry name" value="PH_SPT16"/>
    <property type="match status" value="1"/>
</dbReference>
<evidence type="ECO:0000256" key="10">
    <source>
        <dbReference type="RuleBase" id="RU367052"/>
    </source>
</evidence>
<dbReference type="GO" id="GO:0006260">
    <property type="term" value="P:DNA replication"/>
    <property type="evidence" value="ECO:0007669"/>
    <property type="project" value="UniProtKB-KW"/>
</dbReference>
<keyword evidence="7 10" id="KW-0804">Transcription</keyword>
<dbReference type="InterPro" id="IPR011993">
    <property type="entry name" value="PH-like_dom_sf"/>
</dbReference>
<keyword evidence="2 10" id="KW-0158">Chromosome</keyword>